<dbReference type="CDD" id="cd16325">
    <property type="entry name" value="LolA"/>
    <property type="match status" value="1"/>
</dbReference>
<evidence type="ECO:0000256" key="1">
    <source>
        <dbReference type="ARBA" id="ARBA00022729"/>
    </source>
</evidence>
<dbReference type="PANTHER" id="PTHR35869">
    <property type="entry name" value="OUTER-MEMBRANE LIPOPROTEIN CARRIER PROTEIN"/>
    <property type="match status" value="1"/>
</dbReference>
<dbReference type="EMBL" id="JBHTJM010000008">
    <property type="protein sequence ID" value="MFD0963864.1"/>
    <property type="molecule type" value="Genomic_DNA"/>
</dbReference>
<accession>A0ABW3I1X0</accession>
<organism evidence="3 4">
    <name type="scientific">Pseudofulvibacter geojedonensis</name>
    <dbReference type="NCBI Taxonomy" id="1123758"/>
    <lineage>
        <taxon>Bacteria</taxon>
        <taxon>Pseudomonadati</taxon>
        <taxon>Bacteroidota</taxon>
        <taxon>Flavobacteriia</taxon>
        <taxon>Flavobacteriales</taxon>
        <taxon>Flavobacteriaceae</taxon>
        <taxon>Pseudofulvibacter</taxon>
    </lineage>
</organism>
<reference evidence="4" key="1">
    <citation type="journal article" date="2019" name="Int. J. Syst. Evol. Microbiol.">
        <title>The Global Catalogue of Microorganisms (GCM) 10K type strain sequencing project: providing services to taxonomists for standard genome sequencing and annotation.</title>
        <authorList>
            <consortium name="The Broad Institute Genomics Platform"/>
            <consortium name="The Broad Institute Genome Sequencing Center for Infectious Disease"/>
            <person name="Wu L."/>
            <person name="Ma J."/>
        </authorList>
    </citation>
    <scope>NUCLEOTIDE SEQUENCE [LARGE SCALE GENOMIC DNA]</scope>
    <source>
        <strain evidence="4">CCUG 62114</strain>
    </source>
</reference>
<proteinExistence type="predicted"/>
<comment type="caution">
    <text evidence="3">The sequence shown here is derived from an EMBL/GenBank/DDBJ whole genome shotgun (WGS) entry which is preliminary data.</text>
</comment>
<feature type="signal peptide" evidence="2">
    <location>
        <begin position="1"/>
        <end position="20"/>
    </location>
</feature>
<keyword evidence="3" id="KW-0449">Lipoprotein</keyword>
<dbReference type="Gene3D" id="2.50.20.10">
    <property type="entry name" value="Lipoprotein localisation LolA/LolB/LppX"/>
    <property type="match status" value="1"/>
</dbReference>
<name>A0ABW3I1X0_9FLAO</name>
<dbReference type="PANTHER" id="PTHR35869:SF1">
    <property type="entry name" value="OUTER-MEMBRANE LIPOPROTEIN CARRIER PROTEIN"/>
    <property type="match status" value="1"/>
</dbReference>
<dbReference type="SUPFAM" id="SSF89392">
    <property type="entry name" value="Prokaryotic lipoproteins and lipoprotein localization factors"/>
    <property type="match status" value="1"/>
</dbReference>
<keyword evidence="4" id="KW-1185">Reference proteome</keyword>
<evidence type="ECO:0000313" key="4">
    <source>
        <dbReference type="Proteomes" id="UP001596997"/>
    </source>
</evidence>
<evidence type="ECO:0000256" key="2">
    <source>
        <dbReference type="SAM" id="SignalP"/>
    </source>
</evidence>
<dbReference type="Pfam" id="PF03548">
    <property type="entry name" value="LolA"/>
    <property type="match status" value="1"/>
</dbReference>
<sequence length="213" mass="24303">MKKVFTFLFISMIAISGLSAQNAEKAKQYLDDVATKVSTYKNISIDFKYSLKNEAENVEQSTKGDVYLKGDKYLLNLMGVTRLYDGQKIYTISPEDEEITISNASDEEEGTITPSKMLTFYKEGYNYAWDKKLPVKGRSIQYIKLTPIDSNSEMKYVLLGIDANTKNIYNVIENGKNGAVTTLTVNSFKTNQPLSESLFTFDRSKYKDYYFNE</sequence>
<dbReference type="RefSeq" id="WP_377715016.1">
    <property type="nucleotide sequence ID" value="NZ_JBHTJM010000008.1"/>
</dbReference>
<keyword evidence="1 2" id="KW-0732">Signal</keyword>
<dbReference type="Proteomes" id="UP001596997">
    <property type="component" value="Unassembled WGS sequence"/>
</dbReference>
<dbReference type="InterPro" id="IPR029046">
    <property type="entry name" value="LolA/LolB/LppX"/>
</dbReference>
<evidence type="ECO:0000313" key="3">
    <source>
        <dbReference type="EMBL" id="MFD0963864.1"/>
    </source>
</evidence>
<feature type="chain" id="PRO_5046754226" evidence="2">
    <location>
        <begin position="21"/>
        <end position="213"/>
    </location>
</feature>
<gene>
    <name evidence="3" type="ORF">ACFQ1O_07585</name>
</gene>
<protein>
    <submittedName>
        <fullName evidence="3">Outer membrane lipoprotein carrier protein LolA</fullName>
    </submittedName>
</protein>
<dbReference type="InterPro" id="IPR004564">
    <property type="entry name" value="OM_lipoprot_carrier_LolA-like"/>
</dbReference>